<reference evidence="3" key="2">
    <citation type="submission" date="2020-10" db="EMBL/GenBank/DDBJ databases">
        <authorList>
            <person name="Scholz U."/>
            <person name="Mascher M."/>
            <person name="Fiebig A."/>
        </authorList>
    </citation>
    <scope>NUCLEOTIDE SEQUENCE [LARGE SCALE GENOMIC DNA]</scope>
    <source>
        <strain evidence="3">cv. Morex</strain>
    </source>
</reference>
<dbReference type="GeneID" id="123431352"/>
<dbReference type="Gramene" id="HORVU.MOREX.r2.2HG0180110.1">
    <property type="protein sequence ID" value="HORVU.MOREX.r2.2HG0180110.1"/>
    <property type="gene ID" value="HORVU.MOREX.r2.2HG0180110"/>
</dbReference>
<dbReference type="KEGG" id="hvg:123431352"/>
<proteinExistence type="predicted"/>
<dbReference type="EnsemblPlants" id="HORVU.MOREX.r3.2HG0216600.1">
    <property type="protein sequence ID" value="HORVU.MOREX.r3.2HG0216600.1"/>
    <property type="gene ID" value="HORVU.MOREX.r3.2HG0216600"/>
</dbReference>
<dbReference type="SMR" id="A0A8I6X9G3"/>
<dbReference type="PROSITE" id="PS51384">
    <property type="entry name" value="FAD_FR"/>
    <property type="match status" value="1"/>
</dbReference>
<dbReference type="Gene3D" id="3.40.50.80">
    <property type="entry name" value="Nucleotide-binding domain of ferredoxin-NADP reductase (FNR) module"/>
    <property type="match status" value="1"/>
</dbReference>
<dbReference type="RefSeq" id="XP_044971098.1">
    <property type="nucleotide sequence ID" value="XM_045115163.1"/>
</dbReference>
<dbReference type="SUPFAM" id="SSF52343">
    <property type="entry name" value="Ferredoxin reductase-like, C-terminal NADP-linked domain"/>
    <property type="match status" value="1"/>
</dbReference>
<evidence type="ECO:0000313" key="4">
    <source>
        <dbReference type="Proteomes" id="UP000011116"/>
    </source>
</evidence>
<dbReference type="PANTHER" id="PTHR47215">
    <property type="match status" value="1"/>
</dbReference>
<feature type="domain" description="FAD-binding FR-type" evidence="2">
    <location>
        <begin position="69"/>
        <end position="176"/>
    </location>
</feature>
<evidence type="ECO:0000313" key="3">
    <source>
        <dbReference type="EnsemblPlants" id="HORVU.MOREX.r3.2HG0216580.1"/>
    </source>
</evidence>
<dbReference type="InterPro" id="IPR017938">
    <property type="entry name" value="Riboflavin_synthase-like_b-brl"/>
</dbReference>
<gene>
    <name evidence="3" type="primary">LOC123431352</name>
</gene>
<name>A0A8I6X9G3_HORVV</name>
<dbReference type="OrthoDB" id="689490at2759"/>
<dbReference type="Gramene" id="HORVU.MOREX.r3.2HG0216580.1">
    <property type="protein sequence ID" value="HORVU.MOREX.r3.2HG0216580.1"/>
    <property type="gene ID" value="HORVU.MOREX.r3.2HG0216580"/>
</dbReference>
<dbReference type="EnsemblPlants" id="HORVU.MOREX.r3.2HG0216580.1">
    <property type="protein sequence ID" value="HORVU.MOREX.r3.2HG0216580.1"/>
    <property type="gene ID" value="HORVU.MOREX.r3.2HG0216580"/>
</dbReference>
<dbReference type="PANTHER" id="PTHR47215:SF1">
    <property type="entry name" value="F9L1.8 PROTEIN"/>
    <property type="match status" value="1"/>
</dbReference>
<dbReference type="GO" id="GO:0004324">
    <property type="term" value="F:ferredoxin-NADP+ reductase activity"/>
    <property type="evidence" value="ECO:0000318"/>
    <property type="project" value="GO_Central"/>
</dbReference>
<dbReference type="SUPFAM" id="SSF63380">
    <property type="entry name" value="Riboflavin synthase domain-like"/>
    <property type="match status" value="1"/>
</dbReference>
<dbReference type="Gramene" id="HORVU.MOREX.r2.2HG0180090.1">
    <property type="protein sequence ID" value="HORVU.MOREX.r2.2HG0180090.1"/>
    <property type="gene ID" value="HORVU.MOREX.r2.2HG0180090"/>
</dbReference>
<protein>
    <recommendedName>
        <fullName evidence="2">FAD-binding FR-type domain-containing protein</fullName>
    </recommendedName>
</protein>
<reference evidence="4" key="1">
    <citation type="journal article" date="2012" name="Nature">
        <title>A physical, genetic and functional sequence assembly of the barley genome.</title>
        <authorList>
            <consortium name="The International Barley Genome Sequencing Consortium"/>
            <person name="Mayer K.F."/>
            <person name="Waugh R."/>
            <person name="Brown J.W."/>
            <person name="Schulman A."/>
            <person name="Langridge P."/>
            <person name="Platzer M."/>
            <person name="Fincher G.B."/>
            <person name="Muehlbauer G.J."/>
            <person name="Sato K."/>
            <person name="Close T.J."/>
            <person name="Wise R.P."/>
            <person name="Stein N."/>
        </authorList>
    </citation>
    <scope>NUCLEOTIDE SEQUENCE [LARGE SCALE GENOMIC DNA]</scope>
    <source>
        <strain evidence="4">cv. Morex</strain>
    </source>
</reference>
<organism evidence="3 4">
    <name type="scientific">Hordeum vulgare subsp. vulgare</name>
    <name type="common">Domesticated barley</name>
    <dbReference type="NCBI Taxonomy" id="112509"/>
    <lineage>
        <taxon>Eukaryota</taxon>
        <taxon>Viridiplantae</taxon>
        <taxon>Streptophyta</taxon>
        <taxon>Embryophyta</taxon>
        <taxon>Tracheophyta</taxon>
        <taxon>Spermatophyta</taxon>
        <taxon>Magnoliopsida</taxon>
        <taxon>Liliopsida</taxon>
        <taxon>Poales</taxon>
        <taxon>Poaceae</taxon>
        <taxon>BOP clade</taxon>
        <taxon>Pooideae</taxon>
        <taxon>Triticodae</taxon>
        <taxon>Triticeae</taxon>
        <taxon>Hordeinae</taxon>
        <taxon>Hordeum</taxon>
    </lineage>
</organism>
<reference evidence="3" key="3">
    <citation type="submission" date="2022-01" db="UniProtKB">
        <authorList>
            <consortium name="EnsemblPlants"/>
        </authorList>
    </citation>
    <scope>IDENTIFICATION</scope>
    <source>
        <strain evidence="3">subsp. vulgare</strain>
    </source>
</reference>
<dbReference type="Gramene" id="HORVU.MOREX.r3.2HG0216600.1">
    <property type="protein sequence ID" value="HORVU.MOREX.r3.2HG0216600.1"/>
    <property type="gene ID" value="HORVU.MOREX.r3.2HG0216600"/>
</dbReference>
<dbReference type="CDD" id="cd00322">
    <property type="entry name" value="FNR_like"/>
    <property type="match status" value="1"/>
</dbReference>
<dbReference type="GO" id="GO:0009507">
    <property type="term" value="C:chloroplast"/>
    <property type="evidence" value="ECO:0000318"/>
    <property type="project" value="GO_Central"/>
</dbReference>
<dbReference type="InterPro" id="IPR039261">
    <property type="entry name" value="FNR_nucleotide-bd"/>
</dbReference>
<sequence>MASATCMLLRPPPSCAASASPLPMIPFLRRRPRSLTTACAVLTTQQQQQPQQQNGVVQKQQQNGALRRDSWTSVPISAITPATQDQSIFLITLDLSGAPDLVATYTTPGQYVLTRIPSLLGGPPPAFMCISSPPHSGLQFDLLVRSVPHTTSELLCKLHVGDVVEIGPVKGTGFAIQNINPPEDTETVLLFAAAEGISPIRALIESGFSASQRADVRLYYAAKDMQSMPYQERFKKWEETGVKVVPLTLKKEHIQEPFLEHTLNGIIGNPLSTGAVIVGPLILKEVITGVLLDHGVPQEKILTIEWNPDIDLSTLDSFGLNGLGLIRRHL</sequence>
<evidence type="ECO:0000259" key="2">
    <source>
        <dbReference type="PROSITE" id="PS51384"/>
    </source>
</evidence>
<feature type="region of interest" description="Disordered" evidence="1">
    <location>
        <begin position="45"/>
        <end position="64"/>
    </location>
</feature>
<dbReference type="Proteomes" id="UP000011116">
    <property type="component" value="Chromosome 2H"/>
</dbReference>
<keyword evidence="4" id="KW-1185">Reference proteome</keyword>
<accession>A0A8I6X9G3</accession>
<dbReference type="AlphaFoldDB" id="A0A8I6X9G3"/>
<dbReference type="InterPro" id="IPR017927">
    <property type="entry name" value="FAD-bd_FR_type"/>
</dbReference>
<evidence type="ECO:0000256" key="1">
    <source>
        <dbReference type="SAM" id="MobiDB-lite"/>
    </source>
</evidence>